<organism evidence="1 2">
    <name type="scientific">Clostridium porci</name>
    <dbReference type="NCBI Taxonomy" id="2605778"/>
    <lineage>
        <taxon>Bacteria</taxon>
        <taxon>Bacillati</taxon>
        <taxon>Bacillota</taxon>
        <taxon>Clostridia</taxon>
        <taxon>Eubacteriales</taxon>
        <taxon>Clostridiaceae</taxon>
        <taxon>Clostridium</taxon>
    </lineage>
</organism>
<sequence length="154" mass="18083">MYELIDLLQESKSYYFIDYVPYNTNNPNFLELEDYFEYKYLSEFAEKIVRITLKVIYLYPCQIYLTAPDKIISDQEEFSFDVDIRNSTPEKIANAIRQVILKDFSSVQILFSNPEFLVSIGGGFSVTIYNLPKDRIILFEQLVNHEGLFLKNNG</sequence>
<proteinExistence type="predicted"/>
<comment type="caution">
    <text evidence="1">The sequence shown here is derived from an EMBL/GenBank/DDBJ whole genome shotgun (WGS) entry which is preliminary data.</text>
</comment>
<accession>A0A7X2NNR6</accession>
<dbReference type="EMBL" id="VUMD01000021">
    <property type="protein sequence ID" value="MSS38281.1"/>
    <property type="molecule type" value="Genomic_DNA"/>
</dbReference>
<evidence type="ECO:0000313" key="1">
    <source>
        <dbReference type="EMBL" id="MSS38281.1"/>
    </source>
</evidence>
<evidence type="ECO:0000313" key="2">
    <source>
        <dbReference type="Proteomes" id="UP000429958"/>
    </source>
</evidence>
<dbReference type="AlphaFoldDB" id="A0A7X2NNR6"/>
<dbReference type="RefSeq" id="WP_154473712.1">
    <property type="nucleotide sequence ID" value="NZ_VUMD01000021.1"/>
</dbReference>
<keyword evidence="2" id="KW-1185">Reference proteome</keyword>
<protein>
    <submittedName>
        <fullName evidence="1">Uncharacterized protein</fullName>
    </submittedName>
</protein>
<dbReference type="Proteomes" id="UP000429958">
    <property type="component" value="Unassembled WGS sequence"/>
</dbReference>
<gene>
    <name evidence="1" type="ORF">FYJ39_17520</name>
</gene>
<name>A0A7X2NNR6_9CLOT</name>
<reference evidence="1 2" key="1">
    <citation type="submission" date="2019-08" db="EMBL/GenBank/DDBJ databases">
        <title>In-depth cultivation of the pig gut microbiome towards novel bacterial diversity and tailored functional studies.</title>
        <authorList>
            <person name="Wylensek D."/>
            <person name="Hitch T.C.A."/>
            <person name="Clavel T."/>
        </authorList>
    </citation>
    <scope>NUCLEOTIDE SEQUENCE [LARGE SCALE GENOMIC DNA]</scope>
    <source>
        <strain evidence="1 2">WCA-389-WT-23D1</strain>
    </source>
</reference>